<dbReference type="EMBL" id="NAJO01000013">
    <property type="protein sequence ID" value="OQO08179.1"/>
    <property type="molecule type" value="Genomic_DNA"/>
</dbReference>
<dbReference type="AlphaFoldDB" id="A0A1V8T9Z5"/>
<gene>
    <name evidence="1" type="ORF">B0A48_06973</name>
</gene>
<accession>A0A1V8T9Z5</accession>
<sequence>MDDTNRGLDAGHRVDGLPLIKQEYGNDDDIRSAGGTALSGLPSVSDEIRVRAANRLTDNIITSLQLRVKPMLLERLAINTRGHKAATILAIALRYTTDTIAAFVNRSEDEVLEMIAQAMLDHGKGKAVKVANLIALHDESTSRHTAFSTDPAKVTCCSKVMRKGKATVQQAVIKPGIGQQNHNKSKVFPDARSSTLSAIHTNKLAGVKSELLLQTLQLEVTPMEKLDSHPTA</sequence>
<dbReference type="InParanoid" id="A0A1V8T9Z5"/>
<evidence type="ECO:0000313" key="1">
    <source>
        <dbReference type="EMBL" id="OQO08179.1"/>
    </source>
</evidence>
<evidence type="ECO:0000313" key="2">
    <source>
        <dbReference type="Proteomes" id="UP000192596"/>
    </source>
</evidence>
<keyword evidence="2" id="KW-1185">Reference proteome</keyword>
<organism evidence="1 2">
    <name type="scientific">Cryoendolithus antarcticus</name>
    <dbReference type="NCBI Taxonomy" id="1507870"/>
    <lineage>
        <taxon>Eukaryota</taxon>
        <taxon>Fungi</taxon>
        <taxon>Dikarya</taxon>
        <taxon>Ascomycota</taxon>
        <taxon>Pezizomycotina</taxon>
        <taxon>Dothideomycetes</taxon>
        <taxon>Dothideomycetidae</taxon>
        <taxon>Cladosporiales</taxon>
        <taxon>Cladosporiaceae</taxon>
        <taxon>Cryoendolithus</taxon>
    </lineage>
</organism>
<comment type="caution">
    <text evidence="1">The sequence shown here is derived from an EMBL/GenBank/DDBJ whole genome shotgun (WGS) entry which is preliminary data.</text>
</comment>
<name>A0A1V8T9Z5_9PEZI</name>
<dbReference type="Proteomes" id="UP000192596">
    <property type="component" value="Unassembled WGS sequence"/>
</dbReference>
<reference evidence="2" key="1">
    <citation type="submission" date="2017-03" db="EMBL/GenBank/DDBJ databases">
        <title>Genomes of endolithic fungi from Antarctica.</title>
        <authorList>
            <person name="Coleine C."/>
            <person name="Masonjones S."/>
            <person name="Stajich J.E."/>
        </authorList>
    </citation>
    <scope>NUCLEOTIDE SEQUENCE [LARGE SCALE GENOMIC DNA]</scope>
    <source>
        <strain evidence="2">CCFEE 5527</strain>
    </source>
</reference>
<protein>
    <submittedName>
        <fullName evidence="1">Uncharacterized protein</fullName>
    </submittedName>
</protein>
<proteinExistence type="predicted"/>